<feature type="transmembrane region" description="Helical" evidence="2">
    <location>
        <begin position="908"/>
        <end position="930"/>
    </location>
</feature>
<evidence type="ECO:0000256" key="2">
    <source>
        <dbReference type="SAM" id="Phobius"/>
    </source>
</evidence>
<feature type="transmembrane region" description="Helical" evidence="2">
    <location>
        <begin position="584"/>
        <end position="606"/>
    </location>
</feature>
<feature type="transmembrane region" description="Helical" evidence="2">
    <location>
        <begin position="331"/>
        <end position="354"/>
    </location>
</feature>
<feature type="transmembrane region" description="Helical" evidence="2">
    <location>
        <begin position="937"/>
        <end position="959"/>
    </location>
</feature>
<sequence length="1061" mass="102222">MTNLTFRSRPDVSRRRRAWILAGVGAAGVGVAGLSAGTAGADPVTDQAVVPGPTGVADPLAAAAATAGQIADTVGDMARAAGIPVPGPITPDAPGGQAAQAVLPTTLLRRDESAETAPQTTSAQPVAAGGPAGGADDGTSAPQFAPGAVTTARAAAGDADAAAQVGRGVTKAITDPSVIGDVISAIDAPTGWDIDQTIKQTSQAITDVVTGKALADAQAAIDRTLSGPEFADWANNTANAFAARTGNGWERAADGVAAAIDHITRDPAGFIGQAVVEGGGVARLATDPVGFARTVVEKVAGPDILADIDVVIGEYVVPSLIDAVRAAAPAALIPAAAFLPGFVAGTGLAAPWTSGLGAAAGALNPLAHLVGLATSLLGAPLGALATGLPGFLASALMTLPIALMAPLLGAAAGSALALAGWASLVYGAWAATLIPVGVAAIGLGGLAGVLAGGALMAISGLNPIMVPAAIAGGVLTFLFVATMIVGGYTLATVLIPTIIYLLGVIPVLLAGAGVGFLAGLIPGLAAPLLGIPAITGLSAIPGAILGGIGGYLLGDLATRAISAAVGAGLGGLAAPLVGGIPGGLLTAALSLPATILAALALAGMSLNNSRLNMSGRVRDAIDDITRALTEGWNRSKTKRVLDALMGNWSNTDTGRDIAAAQNAWWRIGQMLGGRIHAIIDPNAVIRDAATGGGIGAILGSLLGGLIGGLAGLFNPANLLGAIPGFLGGAGLGAPIGGLLGLIPPLLAGPLAGLASLPLTFLPNLLAVLATEGALMLPAILAAAAVALVPPAVLATGAWIIGSLAVSAPLWIPLTIAATACTLVAFALSNLAIGVIFPPALALLPFALPIGTVGTVLALVNLAVIAGALGLGLVTIWPATFLLTAPLFVFPALGVPAALLASVPLALPIAAGMSIAEAIVIGSVVAGLTGLLTVPAGVVAGGLLGGLTGAGLGVLVTALADGVLGATIGAELGSLPGGAAGALVGALIGALRSLEVHIDPPVADLHFGAGVGDTPAPAPAPAPAPEPALVEVPAAMLPDYAVHADTPADAPVAAGARELVGV</sequence>
<feature type="transmembrane region" description="Helical" evidence="2">
    <location>
        <begin position="433"/>
        <end position="458"/>
    </location>
</feature>
<evidence type="ECO:0000313" key="3">
    <source>
        <dbReference type="EMBL" id="MBB3116950.1"/>
    </source>
</evidence>
<feature type="transmembrane region" description="Helical" evidence="2">
    <location>
        <begin position="694"/>
        <end position="713"/>
    </location>
</feature>
<feature type="transmembrane region" description="Helical" evidence="2">
    <location>
        <begin position="533"/>
        <end position="553"/>
    </location>
</feature>
<proteinExistence type="predicted"/>
<reference evidence="3" key="1">
    <citation type="submission" date="2020-08" db="EMBL/GenBank/DDBJ databases">
        <title>Sequencing the genomes of 1000 actinobacteria strains.</title>
        <authorList>
            <person name="Klenk H.-P."/>
        </authorList>
    </citation>
    <scope>NUCLEOTIDE SEQUENCE</scope>
    <source>
        <strain evidence="3">DSM 20582</strain>
    </source>
</reference>
<feature type="transmembrane region" description="Helical" evidence="2">
    <location>
        <begin position="498"/>
        <end position="521"/>
    </location>
</feature>
<feature type="transmembrane region" description="Helical" evidence="2">
    <location>
        <begin position="464"/>
        <end position="491"/>
    </location>
</feature>
<feature type="region of interest" description="Disordered" evidence="1">
    <location>
        <begin position="110"/>
        <end position="145"/>
    </location>
</feature>
<feature type="transmembrane region" description="Helical" evidence="2">
    <location>
        <begin position="775"/>
        <end position="801"/>
    </location>
</feature>
<feature type="transmembrane region" description="Helical" evidence="2">
    <location>
        <begin position="971"/>
        <end position="990"/>
    </location>
</feature>
<feature type="transmembrane region" description="Helical" evidence="2">
    <location>
        <begin position="719"/>
        <end position="742"/>
    </location>
</feature>
<accession>A0A8H9YAD3</accession>
<keyword evidence="2" id="KW-0472">Membrane</keyword>
<evidence type="ECO:0000313" key="4">
    <source>
        <dbReference type="Proteomes" id="UP000612712"/>
    </source>
</evidence>
<dbReference type="RefSeq" id="WP_139016759.1">
    <property type="nucleotide sequence ID" value="NZ_AENJ01000503.1"/>
</dbReference>
<dbReference type="EMBL" id="JACHWT010000013">
    <property type="protein sequence ID" value="MBB3116950.1"/>
    <property type="molecule type" value="Genomic_DNA"/>
</dbReference>
<feature type="transmembrane region" description="Helical" evidence="2">
    <location>
        <begin position="391"/>
        <end position="421"/>
    </location>
</feature>
<feature type="transmembrane region" description="Helical" evidence="2">
    <location>
        <begin position="366"/>
        <end position="385"/>
    </location>
</feature>
<name>A0A8H9YAD3_9CORY</name>
<comment type="caution">
    <text evidence="3">The sequence shown here is derived from an EMBL/GenBank/DDBJ whole genome shotgun (WGS) entry which is preliminary data.</text>
</comment>
<evidence type="ECO:0000256" key="1">
    <source>
        <dbReference type="SAM" id="MobiDB-lite"/>
    </source>
</evidence>
<organism evidence="3 4">
    <name type="scientific">Corynebacterium bovis DSM 20582 = CIP 54.80</name>
    <dbReference type="NCBI Taxonomy" id="927655"/>
    <lineage>
        <taxon>Bacteria</taxon>
        <taxon>Bacillati</taxon>
        <taxon>Actinomycetota</taxon>
        <taxon>Actinomycetes</taxon>
        <taxon>Mycobacteriales</taxon>
        <taxon>Corynebacteriaceae</taxon>
        <taxon>Corynebacterium</taxon>
    </lineage>
</organism>
<feature type="transmembrane region" description="Helical" evidence="2">
    <location>
        <begin position="560"/>
        <end position="578"/>
    </location>
</feature>
<dbReference type="Proteomes" id="UP000612712">
    <property type="component" value="Unassembled WGS sequence"/>
</dbReference>
<gene>
    <name evidence="3" type="ORF">FHU32_002204</name>
</gene>
<feature type="transmembrane region" description="Helical" evidence="2">
    <location>
        <begin position="813"/>
        <end position="836"/>
    </location>
</feature>
<keyword evidence="2" id="KW-1133">Transmembrane helix</keyword>
<feature type="transmembrane region" description="Helical" evidence="2">
    <location>
        <begin position="749"/>
        <end position="769"/>
    </location>
</feature>
<keyword evidence="2" id="KW-0812">Transmembrane</keyword>
<protein>
    <submittedName>
        <fullName evidence="3">Uncharacterized protein</fullName>
    </submittedName>
</protein>
<feature type="transmembrane region" description="Helical" evidence="2">
    <location>
        <begin position="842"/>
        <end position="873"/>
    </location>
</feature>
<dbReference type="AlphaFoldDB" id="A0A8H9YAD3"/>